<gene>
    <name evidence="2" type="ORF">OQZ29_03090</name>
</gene>
<dbReference type="EMBL" id="JAPJUH010000001">
    <property type="protein sequence ID" value="MCX3263712.1"/>
    <property type="molecule type" value="Genomic_DNA"/>
</dbReference>
<proteinExistence type="predicted"/>
<comment type="caution">
    <text evidence="2">The sequence shown here is derived from an EMBL/GenBank/DDBJ whole genome shotgun (WGS) entry which is preliminary data.</text>
</comment>
<dbReference type="Pfam" id="PF04851">
    <property type="entry name" value="ResIII"/>
    <property type="match status" value="1"/>
</dbReference>
<dbReference type="GO" id="GO:0005524">
    <property type="term" value="F:ATP binding"/>
    <property type="evidence" value="ECO:0007669"/>
    <property type="project" value="InterPro"/>
</dbReference>
<dbReference type="InterPro" id="IPR006935">
    <property type="entry name" value="Helicase/UvrB_N"/>
</dbReference>
<dbReference type="Gene3D" id="3.40.50.300">
    <property type="entry name" value="P-loop containing nucleotide triphosphate hydrolases"/>
    <property type="match status" value="2"/>
</dbReference>
<accession>A0A9X3I7F4</accession>
<sequence>MPISPSNIQGYRFESSAERRIYDAAVKEKLFANSAKYLFHSLSLCNTGTSKLKGEIDFVYMDSDCILFLEVKGGAVKYDASTADWYVMGGTKKGDPFKQAYDGLFQTRDYHLPGLFKGFHVSGRLGFGIGVMFPDCLKPEDFTRRRISSMEYEPDLVYDHSDAQGEMSFGRYIDRLKAYWTAHPQNSGRSGISSKELSTIADFFRRSFHFTLPVIGLLDQAVKDQQHFTRMQMYSLDTLDYNPSRAALIQGGPGTGKTILALELLRRKCEEGKKVLFVCYNKNLITHLRTKLSLLGIKEGFAEMRHLHGLLRDQQYLNSQLPGIRDEDSDYWFTELPLFFNKNLRAEFRGSFDYLIIDEGQDILNEYQFDALGSLLKGGLDSGAFTVFMDKDFQNIYNTDAEEYFSFLKEAYPTVVLPLKLNCRNTVSMIKTASVQTGLPKMDCLRQVDNWPSQIKYYASEKDRDNQLMARLSELEAHGICREEISILCADKSQVGQVLALAPSKLHSGALKEKNKTAVLTIHAYKGLENQFILTLGPVNYDPSNLRQMHLLYIAGTRACVQGTVYIDRRFKYLIEERYDQMN</sequence>
<dbReference type="SUPFAM" id="SSF52540">
    <property type="entry name" value="P-loop containing nucleoside triphosphate hydrolases"/>
    <property type="match status" value="1"/>
</dbReference>
<dbReference type="GO" id="GO:0003677">
    <property type="term" value="F:DNA binding"/>
    <property type="evidence" value="ECO:0007669"/>
    <property type="project" value="InterPro"/>
</dbReference>
<keyword evidence="3" id="KW-1185">Reference proteome</keyword>
<reference evidence="2" key="1">
    <citation type="submission" date="2022-11" db="EMBL/GenBank/DDBJ databases">
        <authorList>
            <person name="Graham C."/>
            <person name="Newman J.D."/>
        </authorList>
    </citation>
    <scope>NUCLEOTIDE SEQUENCE</scope>
    <source>
        <strain evidence="2">DSM 19486</strain>
    </source>
</reference>
<evidence type="ECO:0000259" key="1">
    <source>
        <dbReference type="Pfam" id="PF04851"/>
    </source>
</evidence>
<dbReference type="Proteomes" id="UP001142592">
    <property type="component" value="Unassembled WGS sequence"/>
</dbReference>
<name>A0A9X3I7F4_9SPHI</name>
<evidence type="ECO:0000313" key="2">
    <source>
        <dbReference type="EMBL" id="MCX3263712.1"/>
    </source>
</evidence>
<dbReference type="AlphaFoldDB" id="A0A9X3I7F4"/>
<protein>
    <submittedName>
        <fullName evidence="2">AAA family ATPase</fullName>
    </submittedName>
</protein>
<organism evidence="2 3">
    <name type="scientific">Pedobacter agri</name>
    <dbReference type="NCBI Taxonomy" id="454586"/>
    <lineage>
        <taxon>Bacteria</taxon>
        <taxon>Pseudomonadati</taxon>
        <taxon>Bacteroidota</taxon>
        <taxon>Sphingobacteriia</taxon>
        <taxon>Sphingobacteriales</taxon>
        <taxon>Sphingobacteriaceae</taxon>
        <taxon>Pedobacter</taxon>
    </lineage>
</organism>
<dbReference type="InterPro" id="IPR027417">
    <property type="entry name" value="P-loop_NTPase"/>
</dbReference>
<dbReference type="GO" id="GO:0016787">
    <property type="term" value="F:hydrolase activity"/>
    <property type="evidence" value="ECO:0007669"/>
    <property type="project" value="InterPro"/>
</dbReference>
<dbReference type="RefSeq" id="WP_010601113.1">
    <property type="nucleotide sequence ID" value="NZ_JAPJUH010000001.1"/>
</dbReference>
<feature type="domain" description="Helicase/UvrB N-terminal" evidence="1">
    <location>
        <begin position="237"/>
        <end position="359"/>
    </location>
</feature>
<evidence type="ECO:0000313" key="3">
    <source>
        <dbReference type="Proteomes" id="UP001142592"/>
    </source>
</evidence>